<organism evidence="2 3">
    <name type="scientific">Gordonia aquimaris</name>
    <dbReference type="NCBI Taxonomy" id="2984863"/>
    <lineage>
        <taxon>Bacteria</taxon>
        <taxon>Bacillati</taxon>
        <taxon>Actinomycetota</taxon>
        <taxon>Actinomycetes</taxon>
        <taxon>Mycobacteriales</taxon>
        <taxon>Gordoniaceae</taxon>
        <taxon>Gordonia</taxon>
    </lineage>
</organism>
<gene>
    <name evidence="2" type="ORF">OSB52_08760</name>
</gene>
<protein>
    <submittedName>
        <fullName evidence="2">Uncharacterized protein</fullName>
    </submittedName>
</protein>
<proteinExistence type="predicted"/>
<dbReference type="AlphaFoldDB" id="A0A9X3D358"/>
<sequence length="46" mass="5249">MSGHPETEKDACEDRDDQAEAKRRVLDSSERVASWSAELNRRLSDT</sequence>
<feature type="region of interest" description="Disordered" evidence="1">
    <location>
        <begin position="1"/>
        <end position="46"/>
    </location>
</feature>
<keyword evidence="3" id="KW-1185">Reference proteome</keyword>
<dbReference type="Proteomes" id="UP001143347">
    <property type="component" value="Unassembled WGS sequence"/>
</dbReference>
<dbReference type="RefSeq" id="WP_266061304.1">
    <property type="nucleotide sequence ID" value="NZ_JAPKFM010000006.1"/>
</dbReference>
<dbReference type="EMBL" id="JAPKFM010000006">
    <property type="protein sequence ID" value="MCX2964178.1"/>
    <property type="molecule type" value="Genomic_DNA"/>
</dbReference>
<reference evidence="2" key="1">
    <citation type="submission" date="2022-10" db="EMBL/GenBank/DDBJ databases">
        <title>WGS of marine actinomycetes from Thailand.</title>
        <authorList>
            <person name="Thawai C."/>
        </authorList>
    </citation>
    <scope>NUCLEOTIDE SEQUENCE</scope>
    <source>
        <strain evidence="2">SW21</strain>
    </source>
</reference>
<evidence type="ECO:0000313" key="3">
    <source>
        <dbReference type="Proteomes" id="UP001143347"/>
    </source>
</evidence>
<accession>A0A9X3D358</accession>
<evidence type="ECO:0000313" key="2">
    <source>
        <dbReference type="EMBL" id="MCX2964178.1"/>
    </source>
</evidence>
<name>A0A9X3D358_9ACTN</name>
<feature type="compositionally biased region" description="Basic and acidic residues" evidence="1">
    <location>
        <begin position="1"/>
        <end position="30"/>
    </location>
</feature>
<comment type="caution">
    <text evidence="2">The sequence shown here is derived from an EMBL/GenBank/DDBJ whole genome shotgun (WGS) entry which is preliminary data.</text>
</comment>
<evidence type="ECO:0000256" key="1">
    <source>
        <dbReference type="SAM" id="MobiDB-lite"/>
    </source>
</evidence>